<keyword evidence="5" id="KW-0378">Hydrolase</keyword>
<gene>
    <name evidence="5" type="ORF">ACFSVN_05665</name>
</gene>
<evidence type="ECO:0000313" key="6">
    <source>
        <dbReference type="Proteomes" id="UP001597460"/>
    </source>
</evidence>
<accession>A0ABW5JJK5</accession>
<sequence length="303" mass="33720">MKAPMPKTCLGWLAAGIIFMIIGCTQSINNMENLESQINERLEAMSGDFAVAFMNLSDTSETILINEREMFHAASTMKTPVMVELYKQADAGKFSLDDSILVKNEFRSIVDGSGYQMSVDEDSEGELYDLIGQKRTIRDLMYDMITMSSNLATNILIEKVNAENVTETMRSYGADSILVLRGVEDIKAFEQGLSNRTTAYDEMKIYSKIGNGEAVSEEASEQMIEILKGQKFNEMIPALLPADVQVAHKTGWITGVNHDTGIVILPSGERYVLVMLSKNAPDREEVLSTFVDISKIVYDFVVQ</sequence>
<comment type="similarity">
    <text evidence="2">Belongs to the class-A beta-lactamase family.</text>
</comment>
<comment type="catalytic activity">
    <reaction evidence="1">
        <text>a beta-lactam + H2O = a substituted beta-amino acid</text>
        <dbReference type="Rhea" id="RHEA:20401"/>
        <dbReference type="ChEBI" id="CHEBI:15377"/>
        <dbReference type="ChEBI" id="CHEBI:35627"/>
        <dbReference type="ChEBI" id="CHEBI:140347"/>
        <dbReference type="EC" id="3.5.2.6"/>
    </reaction>
</comment>
<dbReference type="EC" id="3.5.2.6" evidence="3"/>
<dbReference type="InterPro" id="IPR000871">
    <property type="entry name" value="Beta-lactam_class-A"/>
</dbReference>
<dbReference type="Pfam" id="PF13354">
    <property type="entry name" value="Beta-lactamase2"/>
    <property type="match status" value="1"/>
</dbReference>
<dbReference type="GO" id="GO:0016787">
    <property type="term" value="F:hydrolase activity"/>
    <property type="evidence" value="ECO:0007669"/>
    <property type="project" value="UniProtKB-KW"/>
</dbReference>
<dbReference type="Proteomes" id="UP001597460">
    <property type="component" value="Unassembled WGS sequence"/>
</dbReference>
<proteinExistence type="inferred from homology"/>
<comment type="caution">
    <text evidence="5">The sequence shown here is derived from an EMBL/GenBank/DDBJ whole genome shotgun (WGS) entry which is preliminary data.</text>
</comment>
<dbReference type="EMBL" id="JBHULI010000022">
    <property type="protein sequence ID" value="MFD2531925.1"/>
    <property type="molecule type" value="Genomic_DNA"/>
</dbReference>
<evidence type="ECO:0000256" key="3">
    <source>
        <dbReference type="ARBA" id="ARBA00012865"/>
    </source>
</evidence>
<evidence type="ECO:0000259" key="4">
    <source>
        <dbReference type="Pfam" id="PF13354"/>
    </source>
</evidence>
<dbReference type="PANTHER" id="PTHR35333">
    <property type="entry name" value="BETA-LACTAMASE"/>
    <property type="match status" value="1"/>
</dbReference>
<dbReference type="InterPro" id="IPR012338">
    <property type="entry name" value="Beta-lactam/transpept-like"/>
</dbReference>
<dbReference type="Gene3D" id="3.40.710.10">
    <property type="entry name" value="DD-peptidase/beta-lactamase superfamily"/>
    <property type="match status" value="1"/>
</dbReference>
<evidence type="ECO:0000256" key="1">
    <source>
        <dbReference type="ARBA" id="ARBA00001526"/>
    </source>
</evidence>
<protein>
    <recommendedName>
        <fullName evidence="3">beta-lactamase</fullName>
        <ecNumber evidence="3">3.5.2.6</ecNumber>
    </recommendedName>
</protein>
<dbReference type="SUPFAM" id="SSF56601">
    <property type="entry name" value="beta-lactamase/transpeptidase-like"/>
    <property type="match status" value="1"/>
</dbReference>
<dbReference type="PROSITE" id="PS51257">
    <property type="entry name" value="PROKAR_LIPOPROTEIN"/>
    <property type="match status" value="1"/>
</dbReference>
<dbReference type="InterPro" id="IPR045155">
    <property type="entry name" value="Beta-lactam_cat"/>
</dbReference>
<evidence type="ECO:0000313" key="5">
    <source>
        <dbReference type="EMBL" id="MFD2531925.1"/>
    </source>
</evidence>
<name>A0ABW5JJK5_9BACT</name>
<keyword evidence="6" id="KW-1185">Reference proteome</keyword>
<organism evidence="5 6">
    <name type="scientific">Gracilimonas halophila</name>
    <dbReference type="NCBI Taxonomy" id="1834464"/>
    <lineage>
        <taxon>Bacteria</taxon>
        <taxon>Pseudomonadati</taxon>
        <taxon>Balneolota</taxon>
        <taxon>Balneolia</taxon>
        <taxon>Balneolales</taxon>
        <taxon>Balneolaceae</taxon>
        <taxon>Gracilimonas</taxon>
    </lineage>
</organism>
<dbReference type="PANTHER" id="PTHR35333:SF3">
    <property type="entry name" value="BETA-LACTAMASE-TYPE TRANSPEPTIDASE FOLD CONTAINING PROTEIN"/>
    <property type="match status" value="1"/>
</dbReference>
<feature type="domain" description="Beta-lactamase class A catalytic" evidence="4">
    <location>
        <begin position="51"/>
        <end position="276"/>
    </location>
</feature>
<evidence type="ECO:0000256" key="2">
    <source>
        <dbReference type="ARBA" id="ARBA00009009"/>
    </source>
</evidence>
<reference evidence="6" key="1">
    <citation type="journal article" date="2019" name="Int. J. Syst. Evol. Microbiol.">
        <title>The Global Catalogue of Microorganisms (GCM) 10K type strain sequencing project: providing services to taxonomists for standard genome sequencing and annotation.</title>
        <authorList>
            <consortium name="The Broad Institute Genomics Platform"/>
            <consortium name="The Broad Institute Genome Sequencing Center for Infectious Disease"/>
            <person name="Wu L."/>
            <person name="Ma J."/>
        </authorList>
    </citation>
    <scope>NUCLEOTIDE SEQUENCE [LARGE SCALE GENOMIC DNA]</scope>
    <source>
        <strain evidence="6">KCTC 52042</strain>
    </source>
</reference>